<evidence type="ECO:0000259" key="2">
    <source>
        <dbReference type="PROSITE" id="PS51352"/>
    </source>
</evidence>
<dbReference type="Gene3D" id="3.40.30.10">
    <property type="entry name" value="Glutaredoxin"/>
    <property type="match status" value="1"/>
</dbReference>
<evidence type="ECO:0000256" key="1">
    <source>
        <dbReference type="SAM" id="MobiDB-lite"/>
    </source>
</evidence>
<evidence type="ECO:0000313" key="4">
    <source>
        <dbReference type="Proteomes" id="UP000067689"/>
    </source>
</evidence>
<dbReference type="Pfam" id="PF00085">
    <property type="entry name" value="Thioredoxin"/>
    <property type="match status" value="1"/>
</dbReference>
<evidence type="ECO:0000313" key="3">
    <source>
        <dbReference type="EMBL" id="ALX05779.1"/>
    </source>
</evidence>
<dbReference type="PATRIC" id="fig|2041.4.peg.2981"/>
<dbReference type="Proteomes" id="UP000067689">
    <property type="component" value="Chromosome"/>
</dbReference>
<sequence length="160" mass="16642">MTGVIVLLVALAATGLVALLLRRRDGRFSTPASAAPASSVAVGGVQEPDPGASPDVPTEPREVLTAEEIGGPLGDRLTFVQFSSAFCSPCRATRALLSDVVATRPDVAHVEVDAESHLDLVRQLNIMRTPTVLVVGPDGTVLSRASGLPRRDQVLAVLDA</sequence>
<dbReference type="RefSeq" id="WP_067860116.1">
    <property type="nucleotide sequence ID" value="NZ_CP011502.1"/>
</dbReference>
<keyword evidence="4" id="KW-1185">Reference proteome</keyword>
<dbReference type="InterPro" id="IPR013766">
    <property type="entry name" value="Thioredoxin_domain"/>
</dbReference>
<dbReference type="PROSITE" id="PS51352">
    <property type="entry name" value="THIOREDOXIN_2"/>
    <property type="match status" value="1"/>
</dbReference>
<feature type="domain" description="Thioredoxin" evidence="2">
    <location>
        <begin position="41"/>
        <end position="160"/>
    </location>
</feature>
<protein>
    <submittedName>
        <fullName evidence="3">Thioredoxin</fullName>
    </submittedName>
</protein>
<dbReference type="AlphaFoldDB" id="A0A0U3KM81"/>
<reference evidence="3 4" key="1">
    <citation type="journal article" date="1991" name="Int. J. Syst. Bacteriol.">
        <title>Description of the erythromycin-producing bacterium Arthrobacter sp. strain NRRL B-3381 as Aeromicrobium erythreum gen. nov., sp. nov.</title>
        <authorList>
            <person name="Miller E.S."/>
            <person name="Woese C.R."/>
            <person name="Brenner S."/>
        </authorList>
    </citation>
    <scope>NUCLEOTIDE SEQUENCE [LARGE SCALE GENOMIC DNA]</scope>
    <source>
        <strain evidence="3 4">AR18</strain>
    </source>
</reference>
<proteinExistence type="predicted"/>
<dbReference type="EMBL" id="CP011502">
    <property type="protein sequence ID" value="ALX05779.1"/>
    <property type="molecule type" value="Genomic_DNA"/>
</dbReference>
<dbReference type="InterPro" id="IPR036249">
    <property type="entry name" value="Thioredoxin-like_sf"/>
</dbReference>
<dbReference type="OrthoDB" id="1495530at2"/>
<dbReference type="KEGG" id="aer:AERYTH_14295"/>
<dbReference type="CDD" id="cd02947">
    <property type="entry name" value="TRX_family"/>
    <property type="match status" value="1"/>
</dbReference>
<gene>
    <name evidence="3" type="ORF">AERYTH_14295</name>
</gene>
<dbReference type="STRING" id="2041.AERYTH_14295"/>
<dbReference type="SUPFAM" id="SSF52833">
    <property type="entry name" value="Thioredoxin-like"/>
    <property type="match status" value="1"/>
</dbReference>
<accession>A0A0U3KM81</accession>
<feature type="region of interest" description="Disordered" evidence="1">
    <location>
        <begin position="39"/>
        <end position="58"/>
    </location>
</feature>
<name>A0A0U3KM81_9ACTN</name>
<organism evidence="3 4">
    <name type="scientific">Aeromicrobium erythreum</name>
    <dbReference type="NCBI Taxonomy" id="2041"/>
    <lineage>
        <taxon>Bacteria</taxon>
        <taxon>Bacillati</taxon>
        <taxon>Actinomycetota</taxon>
        <taxon>Actinomycetes</taxon>
        <taxon>Propionibacteriales</taxon>
        <taxon>Nocardioidaceae</taxon>
        <taxon>Aeromicrobium</taxon>
    </lineage>
</organism>